<feature type="non-terminal residue" evidence="1">
    <location>
        <position position="192"/>
    </location>
</feature>
<accession>A0AAN5CWW0</accession>
<dbReference type="Proteomes" id="UP001328107">
    <property type="component" value="Unassembled WGS sequence"/>
</dbReference>
<evidence type="ECO:0000313" key="2">
    <source>
        <dbReference type="Proteomes" id="UP001328107"/>
    </source>
</evidence>
<reference evidence="2" key="1">
    <citation type="submission" date="2022-10" db="EMBL/GenBank/DDBJ databases">
        <title>Genome assembly of Pristionchus species.</title>
        <authorList>
            <person name="Yoshida K."/>
            <person name="Sommer R.J."/>
        </authorList>
    </citation>
    <scope>NUCLEOTIDE SEQUENCE [LARGE SCALE GENOMIC DNA]</scope>
    <source>
        <strain evidence="2">RS5460</strain>
    </source>
</reference>
<feature type="non-terminal residue" evidence="1">
    <location>
        <position position="1"/>
    </location>
</feature>
<comment type="caution">
    <text evidence="1">The sequence shown here is derived from an EMBL/GenBank/DDBJ whole genome shotgun (WGS) entry which is preliminary data.</text>
</comment>
<protein>
    <submittedName>
        <fullName evidence="1">Uncharacterized protein</fullName>
    </submittedName>
</protein>
<sequence length="192" mass="22347">KDFTKLFRTREMMAWFPQSKADVSLYFWPGSDLLNSLPPLQALHIFDSKTDYDDSNWPWQIDSNLFFALLDKHTCLNLNNAAISSDDLERIVEIISAERREKYIQILVKKSIVADWLKSHSIFERYKKGDRHGKYEIVSENGQRTNMGLRFNNAASRPCLVQVCGDAWEAGNMHITMEKVEKCYNNDYNVSI</sequence>
<keyword evidence="2" id="KW-1185">Reference proteome</keyword>
<proteinExistence type="predicted"/>
<organism evidence="1 2">
    <name type="scientific">Pristionchus mayeri</name>
    <dbReference type="NCBI Taxonomy" id="1317129"/>
    <lineage>
        <taxon>Eukaryota</taxon>
        <taxon>Metazoa</taxon>
        <taxon>Ecdysozoa</taxon>
        <taxon>Nematoda</taxon>
        <taxon>Chromadorea</taxon>
        <taxon>Rhabditida</taxon>
        <taxon>Rhabditina</taxon>
        <taxon>Diplogasteromorpha</taxon>
        <taxon>Diplogasteroidea</taxon>
        <taxon>Neodiplogasteridae</taxon>
        <taxon>Pristionchus</taxon>
    </lineage>
</organism>
<evidence type="ECO:0000313" key="1">
    <source>
        <dbReference type="EMBL" id="GMR52099.1"/>
    </source>
</evidence>
<dbReference type="EMBL" id="BTRK01000005">
    <property type="protein sequence ID" value="GMR52099.1"/>
    <property type="molecule type" value="Genomic_DNA"/>
</dbReference>
<gene>
    <name evidence="1" type="ORF">PMAYCL1PPCAC_22294</name>
</gene>
<name>A0AAN5CWW0_9BILA</name>
<dbReference type="AlphaFoldDB" id="A0AAN5CWW0"/>